<accession>A0A0P7IX78</accession>
<name>A0A0P7IX78_9RHOB</name>
<comment type="caution">
    <text evidence="1">The sequence shown here is derived from an EMBL/GenBank/DDBJ whole genome shotgun (WGS) entry which is preliminary data.</text>
</comment>
<reference evidence="1 2" key="1">
    <citation type="submission" date="2015-09" db="EMBL/GenBank/DDBJ databases">
        <title>Draft genome sequence of Aliiroseovarius crassostreae CV919-312TSm, the causative agent of Roseovarius Oyster Disease (formerly Juvenile Oyster Disease).</title>
        <authorList>
            <person name="Kessner L."/>
            <person name="Spinard E."/>
            <person name="Nelson D."/>
        </authorList>
    </citation>
    <scope>NUCLEOTIDE SEQUENCE [LARGE SCALE GENOMIC DNA]</scope>
    <source>
        <strain evidence="1 2">CV919-312</strain>
    </source>
</reference>
<evidence type="ECO:0000313" key="2">
    <source>
        <dbReference type="Proteomes" id="UP000050471"/>
    </source>
</evidence>
<keyword evidence="2" id="KW-1185">Reference proteome</keyword>
<dbReference type="Proteomes" id="UP000050471">
    <property type="component" value="Unassembled WGS sequence"/>
</dbReference>
<proteinExistence type="predicted"/>
<gene>
    <name evidence="1" type="ORF">AKJ29_16670</name>
</gene>
<sequence length="77" mass="8842">MKGEFPIGWLWKDPKGRKSMVFGTEGEARDDAVSAAVKRQTGRTEAFARMSEDERVLIWRGLQRQGWKICRPKAVFS</sequence>
<dbReference type="AlphaFoldDB" id="A0A0P7IX78"/>
<organism evidence="1 2">
    <name type="scientific">Aliiroseovarius crassostreae</name>
    <dbReference type="NCBI Taxonomy" id="154981"/>
    <lineage>
        <taxon>Bacteria</taxon>
        <taxon>Pseudomonadati</taxon>
        <taxon>Pseudomonadota</taxon>
        <taxon>Alphaproteobacteria</taxon>
        <taxon>Rhodobacterales</taxon>
        <taxon>Paracoccaceae</taxon>
        <taxon>Aliiroseovarius</taxon>
    </lineage>
</organism>
<dbReference type="EMBL" id="LKBA01000004">
    <property type="protein sequence ID" value="KPN64266.1"/>
    <property type="molecule type" value="Genomic_DNA"/>
</dbReference>
<protein>
    <submittedName>
        <fullName evidence="1">Uncharacterized protein</fullName>
    </submittedName>
</protein>
<dbReference type="RefSeq" id="WP_055188343.1">
    <property type="nucleotide sequence ID" value="NZ_FPBS01000001.1"/>
</dbReference>
<dbReference type="STRING" id="154981.AKJ29_16670"/>
<evidence type="ECO:0000313" key="1">
    <source>
        <dbReference type="EMBL" id="KPN64266.1"/>
    </source>
</evidence>